<protein>
    <submittedName>
        <fullName evidence="2">Uncharacterized protein</fullName>
    </submittedName>
</protein>
<keyword evidence="1" id="KW-0812">Transmembrane</keyword>
<keyword evidence="1" id="KW-1133">Transmembrane helix</keyword>
<dbReference type="Proteomes" id="UP000246132">
    <property type="component" value="Unassembled WGS sequence"/>
</dbReference>
<dbReference type="EMBL" id="QFWV02000008">
    <property type="protein sequence ID" value="RKF05994.1"/>
    <property type="molecule type" value="Genomic_DNA"/>
</dbReference>
<comment type="caution">
    <text evidence="2">The sequence shown here is derived from an EMBL/GenBank/DDBJ whole genome shotgun (WGS) entry which is preliminary data.</text>
</comment>
<keyword evidence="1" id="KW-0472">Membrane</keyword>
<dbReference type="OrthoDB" id="7869382at2"/>
<keyword evidence="3" id="KW-1185">Reference proteome</keyword>
<proteinExistence type="predicted"/>
<name>A0A3A8AH56_9HYPH</name>
<dbReference type="AlphaFoldDB" id="A0A3A8AH56"/>
<accession>A0A3A8AH56</accession>
<evidence type="ECO:0000313" key="2">
    <source>
        <dbReference type="EMBL" id="RKF05994.1"/>
    </source>
</evidence>
<sequence length="121" mass="12666">MNQLPPELADEAPLDPAAERVRRKMVRLLAVSIGIMFVGVFAVLAAIVWQLGEATTSSLTRGDLIVPDGFAVLESDLTADAIMLRGTDGNGAQRALIFDRASGTLTGDFAIIAGDGVPSAR</sequence>
<organism evidence="2 3">
    <name type="scientific">Oceaniradius stylonematis</name>
    <dbReference type="NCBI Taxonomy" id="2184161"/>
    <lineage>
        <taxon>Bacteria</taxon>
        <taxon>Pseudomonadati</taxon>
        <taxon>Pseudomonadota</taxon>
        <taxon>Alphaproteobacteria</taxon>
        <taxon>Hyphomicrobiales</taxon>
        <taxon>Ahrensiaceae</taxon>
        <taxon>Oceaniradius</taxon>
    </lineage>
</organism>
<gene>
    <name evidence="2" type="ORF">DEM25_015700</name>
</gene>
<feature type="transmembrane region" description="Helical" evidence="1">
    <location>
        <begin position="28"/>
        <end position="51"/>
    </location>
</feature>
<evidence type="ECO:0000256" key="1">
    <source>
        <dbReference type="SAM" id="Phobius"/>
    </source>
</evidence>
<evidence type="ECO:0000313" key="3">
    <source>
        <dbReference type="Proteomes" id="UP000246132"/>
    </source>
</evidence>
<dbReference type="RefSeq" id="WP_147393342.1">
    <property type="nucleotide sequence ID" value="NZ_QFWV02000008.1"/>
</dbReference>
<reference evidence="2 3" key="1">
    <citation type="journal article" date="2018" name="Int. J. Syst. Bacteriol.">
        <title>Oceaniradius stylonemae gen. nov., sp. nov., isolated from a red alga, Stylonema cornu-cervi.</title>
        <authorList>
            <person name="Jeong S."/>
        </authorList>
    </citation>
    <scope>NUCLEOTIDE SEQUENCE [LARGE SCALE GENOMIC DNA]</scope>
    <source>
        <strain evidence="2 3">StC1</strain>
    </source>
</reference>